<name>A0A0A9CPW6_ARUDO</name>
<dbReference type="AlphaFoldDB" id="A0A0A9CPW6"/>
<keyword evidence="1" id="KW-1133">Transmembrane helix</keyword>
<organism evidence="2">
    <name type="scientific">Arundo donax</name>
    <name type="common">Giant reed</name>
    <name type="synonym">Donax arundinaceus</name>
    <dbReference type="NCBI Taxonomy" id="35708"/>
    <lineage>
        <taxon>Eukaryota</taxon>
        <taxon>Viridiplantae</taxon>
        <taxon>Streptophyta</taxon>
        <taxon>Embryophyta</taxon>
        <taxon>Tracheophyta</taxon>
        <taxon>Spermatophyta</taxon>
        <taxon>Magnoliopsida</taxon>
        <taxon>Liliopsida</taxon>
        <taxon>Poales</taxon>
        <taxon>Poaceae</taxon>
        <taxon>PACMAD clade</taxon>
        <taxon>Arundinoideae</taxon>
        <taxon>Arundineae</taxon>
        <taxon>Arundo</taxon>
    </lineage>
</organism>
<evidence type="ECO:0000313" key="2">
    <source>
        <dbReference type="EMBL" id="JAD73532.1"/>
    </source>
</evidence>
<dbReference type="EMBL" id="GBRH01224363">
    <property type="protein sequence ID" value="JAD73532.1"/>
    <property type="molecule type" value="Transcribed_RNA"/>
</dbReference>
<proteinExistence type="predicted"/>
<reference evidence="2" key="2">
    <citation type="journal article" date="2015" name="Data Brief">
        <title>Shoot transcriptome of the giant reed, Arundo donax.</title>
        <authorList>
            <person name="Barrero R.A."/>
            <person name="Guerrero F.D."/>
            <person name="Moolhuijzen P."/>
            <person name="Goolsby J.A."/>
            <person name="Tidwell J."/>
            <person name="Bellgard S.E."/>
            <person name="Bellgard M.I."/>
        </authorList>
    </citation>
    <scope>NUCLEOTIDE SEQUENCE</scope>
    <source>
        <tissue evidence="2">Shoot tissue taken approximately 20 cm above the soil surface</tissue>
    </source>
</reference>
<sequence>MSFAPTPFIPLNAVNSVMKRHFPCTIAPTFSIGFAALPLFFNGSFSPEIFNRR</sequence>
<protein>
    <submittedName>
        <fullName evidence="2">Uncharacterized protein</fullName>
    </submittedName>
</protein>
<keyword evidence="1" id="KW-0812">Transmembrane</keyword>
<reference evidence="2" key="1">
    <citation type="submission" date="2014-09" db="EMBL/GenBank/DDBJ databases">
        <authorList>
            <person name="Magalhaes I.L.F."/>
            <person name="Oliveira U."/>
            <person name="Santos F.R."/>
            <person name="Vidigal T.H.D.A."/>
            <person name="Brescovit A.D."/>
            <person name="Santos A.J."/>
        </authorList>
    </citation>
    <scope>NUCLEOTIDE SEQUENCE</scope>
    <source>
        <tissue evidence="2">Shoot tissue taken approximately 20 cm above the soil surface</tissue>
    </source>
</reference>
<accession>A0A0A9CPW6</accession>
<evidence type="ECO:0000256" key="1">
    <source>
        <dbReference type="SAM" id="Phobius"/>
    </source>
</evidence>
<feature type="transmembrane region" description="Helical" evidence="1">
    <location>
        <begin position="20"/>
        <end position="43"/>
    </location>
</feature>
<keyword evidence="1" id="KW-0472">Membrane</keyword>